<sequence length="168" mass="18903">MSSWLIPGSDPVIQTEDGGQTVALPTEVIGNRKEYTLDKENVAPFEMERIDYPVIEEDAPMPPLSQEMVRQEAKQGLLEIRDFVTGDEFVAMLQELYALPVQERDEFVRGTILDEDELEDRGIHVPEGLKIQRSRFGDGRPTLFCVAKLLSDGVRKVTYTFDSDAALA</sequence>
<dbReference type="EMBL" id="CP009211">
    <property type="protein sequence ID" value="AIJ34302.1"/>
    <property type="molecule type" value="Genomic_DNA"/>
</dbReference>
<evidence type="ECO:0000313" key="1">
    <source>
        <dbReference type="EMBL" id="AIJ34302.1"/>
    </source>
</evidence>
<proteinExistence type="predicted"/>
<dbReference type="Proteomes" id="UP000028780">
    <property type="component" value="Chromosome"/>
</dbReference>
<accession>A0A076NTQ5</accession>
<dbReference type="STRING" id="156978.CIMIT_10755"/>
<protein>
    <submittedName>
        <fullName evidence="1">Uncharacterized protein</fullName>
    </submittedName>
</protein>
<dbReference type="HOGENOM" id="CLU_1583735_0_0_11"/>
<gene>
    <name evidence="1" type="ORF">CIMIT_10755</name>
</gene>
<reference evidence="1 2" key="1">
    <citation type="submission" date="2014-08" db="EMBL/GenBank/DDBJ databases">
        <title>Complete genome sequence of Corynebacterium imitans DSM 44264, isolated from a five-month-old boy with suspected pharyngeal diphtheria.</title>
        <authorList>
            <person name="Mollmann S."/>
            <person name="Albersmeier A."/>
            <person name="Ruckert C."/>
            <person name="Tauch A."/>
        </authorList>
    </citation>
    <scope>NUCLEOTIDE SEQUENCE [LARGE SCALE GENOMIC DNA]</scope>
    <source>
        <strain evidence="1 2">DSM 44264</strain>
    </source>
</reference>
<evidence type="ECO:0000313" key="2">
    <source>
        <dbReference type="Proteomes" id="UP000028780"/>
    </source>
</evidence>
<name>A0A076NTQ5_9CORY</name>
<dbReference type="AlphaFoldDB" id="A0A076NTQ5"/>
<dbReference type="eggNOG" id="ENOG50322IP">
    <property type="taxonomic scope" value="Bacteria"/>
</dbReference>
<keyword evidence="2" id="KW-1185">Reference proteome</keyword>
<dbReference type="KEGG" id="cii:CIMIT_10755"/>
<organism evidence="1 2">
    <name type="scientific">Corynebacterium imitans</name>
    <dbReference type="NCBI Taxonomy" id="156978"/>
    <lineage>
        <taxon>Bacteria</taxon>
        <taxon>Bacillati</taxon>
        <taxon>Actinomycetota</taxon>
        <taxon>Actinomycetes</taxon>
        <taxon>Mycobacteriales</taxon>
        <taxon>Corynebacteriaceae</taxon>
        <taxon>Corynebacterium</taxon>
    </lineage>
</organism>